<keyword evidence="1" id="KW-0812">Transmembrane</keyword>
<gene>
    <name evidence="2" type="ORF">MENT_LOCUS57531</name>
</gene>
<protein>
    <submittedName>
        <fullName evidence="2">Uncharacterized protein</fullName>
    </submittedName>
</protein>
<evidence type="ECO:0000256" key="1">
    <source>
        <dbReference type="SAM" id="Phobius"/>
    </source>
</evidence>
<keyword evidence="1" id="KW-0472">Membrane</keyword>
<dbReference type="EMBL" id="CAJEWN010002466">
    <property type="protein sequence ID" value="CAD2203829.1"/>
    <property type="molecule type" value="Genomic_DNA"/>
</dbReference>
<keyword evidence="1" id="KW-1133">Transmembrane helix</keyword>
<name>A0A6V7XWU3_MELEN</name>
<feature type="transmembrane region" description="Helical" evidence="1">
    <location>
        <begin position="28"/>
        <end position="52"/>
    </location>
</feature>
<evidence type="ECO:0000313" key="3">
    <source>
        <dbReference type="Proteomes" id="UP000580250"/>
    </source>
</evidence>
<dbReference type="Proteomes" id="UP000580250">
    <property type="component" value="Unassembled WGS sequence"/>
</dbReference>
<dbReference type="AlphaFoldDB" id="A0A6V7XWU3"/>
<comment type="caution">
    <text evidence="2">The sequence shown here is derived from an EMBL/GenBank/DDBJ whole genome shotgun (WGS) entry which is preliminary data.</text>
</comment>
<evidence type="ECO:0000313" key="2">
    <source>
        <dbReference type="EMBL" id="CAD2203829.1"/>
    </source>
</evidence>
<organism evidence="2 3">
    <name type="scientific">Meloidogyne enterolobii</name>
    <name type="common">Root-knot nematode worm</name>
    <name type="synonym">Meloidogyne mayaguensis</name>
    <dbReference type="NCBI Taxonomy" id="390850"/>
    <lineage>
        <taxon>Eukaryota</taxon>
        <taxon>Metazoa</taxon>
        <taxon>Ecdysozoa</taxon>
        <taxon>Nematoda</taxon>
        <taxon>Chromadorea</taxon>
        <taxon>Rhabditida</taxon>
        <taxon>Tylenchina</taxon>
        <taxon>Tylenchomorpha</taxon>
        <taxon>Tylenchoidea</taxon>
        <taxon>Meloidogynidae</taxon>
        <taxon>Meloidogyninae</taxon>
        <taxon>Meloidogyne</taxon>
    </lineage>
</organism>
<sequence length="80" mass="9162">MKLENQIKRPWLPKIGNLVNFWVEFSKIGTGIFVFTFILFAIFTFSATIPLITPFTVCRALTIIPSICPTEFLNSSLFFL</sequence>
<accession>A0A6V7XWU3</accession>
<proteinExistence type="predicted"/>
<reference evidence="2 3" key="1">
    <citation type="submission" date="2020-08" db="EMBL/GenBank/DDBJ databases">
        <authorList>
            <person name="Koutsovoulos G."/>
            <person name="Danchin GJ E."/>
        </authorList>
    </citation>
    <scope>NUCLEOTIDE SEQUENCE [LARGE SCALE GENOMIC DNA]</scope>
</reference>